<organism evidence="1 2">
    <name type="scientific">Sclerotinia borealis (strain F-4128)</name>
    <dbReference type="NCBI Taxonomy" id="1432307"/>
    <lineage>
        <taxon>Eukaryota</taxon>
        <taxon>Fungi</taxon>
        <taxon>Dikarya</taxon>
        <taxon>Ascomycota</taxon>
        <taxon>Pezizomycotina</taxon>
        <taxon>Leotiomycetes</taxon>
        <taxon>Helotiales</taxon>
        <taxon>Sclerotiniaceae</taxon>
        <taxon>Sclerotinia</taxon>
    </lineage>
</organism>
<name>W9CRX2_SCLBF</name>
<accession>W9CRX2</accession>
<dbReference type="AlphaFoldDB" id="W9CRX2"/>
<dbReference type="EMBL" id="AYSA01000095">
    <property type="protein sequence ID" value="ESZ97250.1"/>
    <property type="molecule type" value="Genomic_DNA"/>
</dbReference>
<evidence type="ECO:0000313" key="1">
    <source>
        <dbReference type="EMBL" id="ESZ97250.1"/>
    </source>
</evidence>
<reference evidence="1 2" key="1">
    <citation type="journal article" date="2014" name="Genome Announc.">
        <title>Draft genome sequence of Sclerotinia borealis, a psychrophilic plant pathogenic fungus.</title>
        <authorList>
            <person name="Mardanov A.V."/>
            <person name="Beletsky A.V."/>
            <person name="Kadnikov V.V."/>
            <person name="Ignatov A.N."/>
            <person name="Ravin N.V."/>
        </authorList>
    </citation>
    <scope>NUCLEOTIDE SEQUENCE [LARGE SCALE GENOMIC DNA]</scope>
    <source>
        <strain evidence="2">F-4157</strain>
    </source>
</reference>
<evidence type="ECO:0000313" key="2">
    <source>
        <dbReference type="Proteomes" id="UP000019487"/>
    </source>
</evidence>
<sequence>MVAVTGIVTAGASALGLAAAIASMHLPTKTYRVERKRRLSQPADQEQGDMARLALQKTNSAGSITEKVTTKSGFQPGKKVLGKVKE</sequence>
<proteinExistence type="predicted"/>
<protein>
    <submittedName>
        <fullName evidence="1">Pectin</fullName>
    </submittedName>
</protein>
<comment type="caution">
    <text evidence="1">The sequence shown here is derived from an EMBL/GenBank/DDBJ whole genome shotgun (WGS) entry which is preliminary data.</text>
</comment>
<gene>
    <name evidence="1" type="ORF">SBOR_2373</name>
</gene>
<dbReference type="HOGENOM" id="CLU_2528845_0_0_1"/>
<dbReference type="OrthoDB" id="3534908at2759"/>
<dbReference type="Proteomes" id="UP000019487">
    <property type="component" value="Unassembled WGS sequence"/>
</dbReference>
<keyword evidence="2" id="KW-1185">Reference proteome</keyword>